<proteinExistence type="predicted"/>
<dbReference type="EMBL" id="QJKJ01007947">
    <property type="protein sequence ID" value="RDX81385.1"/>
    <property type="molecule type" value="Genomic_DNA"/>
</dbReference>
<organism evidence="2 3">
    <name type="scientific">Mucuna pruriens</name>
    <name type="common">Velvet bean</name>
    <name type="synonym">Dolichos pruriens</name>
    <dbReference type="NCBI Taxonomy" id="157652"/>
    <lineage>
        <taxon>Eukaryota</taxon>
        <taxon>Viridiplantae</taxon>
        <taxon>Streptophyta</taxon>
        <taxon>Embryophyta</taxon>
        <taxon>Tracheophyta</taxon>
        <taxon>Spermatophyta</taxon>
        <taxon>Magnoliopsida</taxon>
        <taxon>eudicotyledons</taxon>
        <taxon>Gunneridae</taxon>
        <taxon>Pentapetalae</taxon>
        <taxon>rosids</taxon>
        <taxon>fabids</taxon>
        <taxon>Fabales</taxon>
        <taxon>Fabaceae</taxon>
        <taxon>Papilionoideae</taxon>
        <taxon>50 kb inversion clade</taxon>
        <taxon>NPAAA clade</taxon>
        <taxon>indigoferoid/millettioid clade</taxon>
        <taxon>Phaseoleae</taxon>
        <taxon>Mucuna</taxon>
    </lineage>
</organism>
<keyword evidence="3" id="KW-1185">Reference proteome</keyword>
<feature type="region of interest" description="Disordered" evidence="1">
    <location>
        <begin position="38"/>
        <end position="58"/>
    </location>
</feature>
<dbReference type="Proteomes" id="UP000257109">
    <property type="component" value="Unassembled WGS sequence"/>
</dbReference>
<dbReference type="AlphaFoldDB" id="A0A371FSR1"/>
<sequence length="97" mass="11268">MSVTHNQAASSINKGEEDTLQRLLRAVALLQARIQQRQQEANKRHRQTEERHTEAMKVVEQREDELRWQIATMKATTEKPRGTMTKTTIVQALWTTV</sequence>
<name>A0A371FSR1_MUCPR</name>
<feature type="non-terminal residue" evidence="2">
    <location>
        <position position="1"/>
    </location>
</feature>
<evidence type="ECO:0000256" key="1">
    <source>
        <dbReference type="SAM" id="MobiDB-lite"/>
    </source>
</evidence>
<protein>
    <submittedName>
        <fullName evidence="2">Uncharacterized protein</fullName>
    </submittedName>
</protein>
<comment type="caution">
    <text evidence="2">The sequence shown here is derived from an EMBL/GenBank/DDBJ whole genome shotgun (WGS) entry which is preliminary data.</text>
</comment>
<evidence type="ECO:0000313" key="2">
    <source>
        <dbReference type="EMBL" id="RDX81385.1"/>
    </source>
</evidence>
<reference evidence="2" key="1">
    <citation type="submission" date="2018-05" db="EMBL/GenBank/DDBJ databases">
        <title>Draft genome of Mucuna pruriens seed.</title>
        <authorList>
            <person name="Nnadi N.E."/>
            <person name="Vos R."/>
            <person name="Hasami M.H."/>
            <person name="Devisetty U.K."/>
            <person name="Aguiy J.C."/>
        </authorList>
    </citation>
    <scope>NUCLEOTIDE SEQUENCE [LARGE SCALE GENOMIC DNA]</scope>
    <source>
        <strain evidence="2">JCA_2017</strain>
    </source>
</reference>
<feature type="compositionally biased region" description="Basic and acidic residues" evidence="1">
    <location>
        <begin position="47"/>
        <end position="58"/>
    </location>
</feature>
<accession>A0A371FSR1</accession>
<gene>
    <name evidence="2" type="ORF">CR513_37951</name>
</gene>
<evidence type="ECO:0000313" key="3">
    <source>
        <dbReference type="Proteomes" id="UP000257109"/>
    </source>
</evidence>